<dbReference type="AlphaFoldDB" id="A0A1G9LSQ8"/>
<accession>A0A1G9LSQ8</accession>
<dbReference type="Proteomes" id="UP000199226">
    <property type="component" value="Unassembled WGS sequence"/>
</dbReference>
<dbReference type="GO" id="GO:0032784">
    <property type="term" value="P:regulation of DNA-templated transcription elongation"/>
    <property type="evidence" value="ECO:0007669"/>
    <property type="project" value="InterPro"/>
</dbReference>
<dbReference type="OrthoDB" id="192847at2"/>
<gene>
    <name evidence="2" type="ORF">SAMN05421813_10175</name>
</gene>
<dbReference type="EMBL" id="FNHH01000001">
    <property type="protein sequence ID" value="SDL64757.1"/>
    <property type="molecule type" value="Genomic_DNA"/>
</dbReference>
<dbReference type="InterPro" id="IPR001437">
    <property type="entry name" value="Tscrpt_elong_fac_GreA/B_C"/>
</dbReference>
<dbReference type="GO" id="GO:0003677">
    <property type="term" value="F:DNA binding"/>
    <property type="evidence" value="ECO:0007669"/>
    <property type="project" value="InterPro"/>
</dbReference>
<dbReference type="SUPFAM" id="SSF54534">
    <property type="entry name" value="FKBP-like"/>
    <property type="match status" value="1"/>
</dbReference>
<name>A0A1G9LSQ8_9SPHI</name>
<evidence type="ECO:0000313" key="2">
    <source>
        <dbReference type="EMBL" id="SDL64757.1"/>
    </source>
</evidence>
<dbReference type="RefSeq" id="WP_090697474.1">
    <property type="nucleotide sequence ID" value="NZ_FNHH01000001.1"/>
</dbReference>
<sequence length="130" mass="14613">MKIAQLILSKTDFELLKSHLKLSTNLSEFNKKKLILELKTARVLNSAEMPDDVVSENSKVQIKDVASGQTFDFILVAHQKADPKMNKISVLAPIGIALLGYRPGIEVDWEMPNGLRTFRIVSVERMPVNH</sequence>
<organism evidence="2 3">
    <name type="scientific">Daejeonella rubra</name>
    <dbReference type="NCBI Taxonomy" id="990371"/>
    <lineage>
        <taxon>Bacteria</taxon>
        <taxon>Pseudomonadati</taxon>
        <taxon>Bacteroidota</taxon>
        <taxon>Sphingobacteriia</taxon>
        <taxon>Sphingobacteriales</taxon>
        <taxon>Sphingobacteriaceae</taxon>
        <taxon>Daejeonella</taxon>
    </lineage>
</organism>
<evidence type="ECO:0000259" key="1">
    <source>
        <dbReference type="Pfam" id="PF01272"/>
    </source>
</evidence>
<dbReference type="PANTHER" id="PTHR30437">
    <property type="entry name" value="TRANSCRIPTION ELONGATION FACTOR GREA"/>
    <property type="match status" value="1"/>
</dbReference>
<dbReference type="GO" id="GO:0016301">
    <property type="term" value="F:kinase activity"/>
    <property type="evidence" value="ECO:0007669"/>
    <property type="project" value="UniProtKB-KW"/>
</dbReference>
<dbReference type="Pfam" id="PF01272">
    <property type="entry name" value="GreA_GreB"/>
    <property type="match status" value="1"/>
</dbReference>
<dbReference type="GO" id="GO:0006354">
    <property type="term" value="P:DNA-templated transcription elongation"/>
    <property type="evidence" value="ECO:0007669"/>
    <property type="project" value="TreeGrafter"/>
</dbReference>
<reference evidence="3" key="1">
    <citation type="submission" date="2016-10" db="EMBL/GenBank/DDBJ databases">
        <authorList>
            <person name="Varghese N."/>
            <person name="Submissions S."/>
        </authorList>
    </citation>
    <scope>NUCLEOTIDE SEQUENCE [LARGE SCALE GENOMIC DNA]</scope>
    <source>
        <strain evidence="3">DSM 24536</strain>
    </source>
</reference>
<evidence type="ECO:0000313" key="3">
    <source>
        <dbReference type="Proteomes" id="UP000199226"/>
    </source>
</evidence>
<dbReference type="GO" id="GO:0070063">
    <property type="term" value="F:RNA polymerase binding"/>
    <property type="evidence" value="ECO:0007669"/>
    <property type="project" value="InterPro"/>
</dbReference>
<dbReference type="InterPro" id="IPR023459">
    <property type="entry name" value="Tscrpt_elong_fac_GreA/B_fam"/>
</dbReference>
<keyword evidence="2" id="KW-0418">Kinase</keyword>
<dbReference type="PANTHER" id="PTHR30437:SF5">
    <property type="entry name" value="REGULATOR OF NUCLEOSIDE DIPHOSPHATE KINASE"/>
    <property type="match status" value="1"/>
</dbReference>
<proteinExistence type="predicted"/>
<feature type="domain" description="Transcription elongation factor GreA/GreB C-terminal" evidence="1">
    <location>
        <begin position="50"/>
        <end position="124"/>
    </location>
</feature>
<dbReference type="Gene3D" id="3.10.50.30">
    <property type="entry name" value="Transcription elongation factor, GreA/GreB, C-terminal domain"/>
    <property type="match status" value="1"/>
</dbReference>
<keyword evidence="3" id="KW-1185">Reference proteome</keyword>
<dbReference type="InterPro" id="IPR036953">
    <property type="entry name" value="GreA/GreB_C_sf"/>
</dbReference>
<protein>
    <submittedName>
        <fullName evidence="2">Regulator of nucleoside diphosphate kinase</fullName>
    </submittedName>
</protein>
<dbReference type="STRING" id="990371.SAMN05421813_10175"/>
<keyword evidence="2" id="KW-0808">Transferase</keyword>